<dbReference type="EMBL" id="ML213721">
    <property type="protein sequence ID" value="TFK31663.1"/>
    <property type="molecule type" value="Genomic_DNA"/>
</dbReference>
<accession>A0A5C3LHJ9</accession>
<keyword evidence="2" id="KW-1185">Reference proteome</keyword>
<dbReference type="Proteomes" id="UP000308652">
    <property type="component" value="Unassembled WGS sequence"/>
</dbReference>
<evidence type="ECO:0000313" key="1">
    <source>
        <dbReference type="EMBL" id="TFK31663.1"/>
    </source>
</evidence>
<gene>
    <name evidence="1" type="ORF">BDQ12DRAFT_639770</name>
</gene>
<evidence type="ECO:0000313" key="2">
    <source>
        <dbReference type="Proteomes" id="UP000308652"/>
    </source>
</evidence>
<dbReference type="AlphaFoldDB" id="A0A5C3LHJ9"/>
<reference evidence="1 2" key="1">
    <citation type="journal article" date="2019" name="Nat. Ecol. Evol.">
        <title>Megaphylogeny resolves global patterns of mushroom evolution.</title>
        <authorList>
            <person name="Varga T."/>
            <person name="Krizsan K."/>
            <person name="Foldi C."/>
            <person name="Dima B."/>
            <person name="Sanchez-Garcia M."/>
            <person name="Sanchez-Ramirez S."/>
            <person name="Szollosi G.J."/>
            <person name="Szarkandi J.G."/>
            <person name="Papp V."/>
            <person name="Albert L."/>
            <person name="Andreopoulos W."/>
            <person name="Angelini C."/>
            <person name="Antonin V."/>
            <person name="Barry K.W."/>
            <person name="Bougher N.L."/>
            <person name="Buchanan P."/>
            <person name="Buyck B."/>
            <person name="Bense V."/>
            <person name="Catcheside P."/>
            <person name="Chovatia M."/>
            <person name="Cooper J."/>
            <person name="Damon W."/>
            <person name="Desjardin D."/>
            <person name="Finy P."/>
            <person name="Geml J."/>
            <person name="Haridas S."/>
            <person name="Hughes K."/>
            <person name="Justo A."/>
            <person name="Karasinski D."/>
            <person name="Kautmanova I."/>
            <person name="Kiss B."/>
            <person name="Kocsube S."/>
            <person name="Kotiranta H."/>
            <person name="LaButti K.M."/>
            <person name="Lechner B.E."/>
            <person name="Liimatainen K."/>
            <person name="Lipzen A."/>
            <person name="Lukacs Z."/>
            <person name="Mihaltcheva S."/>
            <person name="Morgado L.N."/>
            <person name="Niskanen T."/>
            <person name="Noordeloos M.E."/>
            <person name="Ohm R.A."/>
            <person name="Ortiz-Santana B."/>
            <person name="Ovrebo C."/>
            <person name="Racz N."/>
            <person name="Riley R."/>
            <person name="Savchenko A."/>
            <person name="Shiryaev A."/>
            <person name="Soop K."/>
            <person name="Spirin V."/>
            <person name="Szebenyi C."/>
            <person name="Tomsovsky M."/>
            <person name="Tulloss R.E."/>
            <person name="Uehling J."/>
            <person name="Grigoriev I.V."/>
            <person name="Vagvolgyi C."/>
            <person name="Papp T."/>
            <person name="Martin F.M."/>
            <person name="Miettinen O."/>
            <person name="Hibbett D.S."/>
            <person name="Nagy L.G."/>
        </authorList>
    </citation>
    <scope>NUCLEOTIDE SEQUENCE [LARGE SCALE GENOMIC DNA]</scope>
    <source>
        <strain evidence="1 2">CBS 166.37</strain>
    </source>
</reference>
<proteinExistence type="predicted"/>
<organism evidence="1 2">
    <name type="scientific">Crucibulum laeve</name>
    <dbReference type="NCBI Taxonomy" id="68775"/>
    <lineage>
        <taxon>Eukaryota</taxon>
        <taxon>Fungi</taxon>
        <taxon>Dikarya</taxon>
        <taxon>Basidiomycota</taxon>
        <taxon>Agaricomycotina</taxon>
        <taxon>Agaricomycetes</taxon>
        <taxon>Agaricomycetidae</taxon>
        <taxon>Agaricales</taxon>
        <taxon>Agaricineae</taxon>
        <taxon>Nidulariaceae</taxon>
        <taxon>Crucibulum</taxon>
    </lineage>
</organism>
<name>A0A5C3LHJ9_9AGAR</name>
<dbReference type="OrthoDB" id="3262196at2759"/>
<protein>
    <submittedName>
        <fullName evidence="1">Uncharacterized protein</fullName>
    </submittedName>
</protein>
<sequence>MLNPLLLEKSILLRLLISSRPEAHIQRFFDMDPIKASCISIHLDTSLQLSDDIRSFLENGFADMLQDSDFSYALSTVPRPWPSASCMDKLVQKSFGQFLYASTVLKYVGDPDCHPVDQLTNIMEANT</sequence>
<feature type="non-terminal residue" evidence="1">
    <location>
        <position position="127"/>
    </location>
</feature>